<dbReference type="Proteomes" id="UP000532010">
    <property type="component" value="Unassembled WGS sequence"/>
</dbReference>
<keyword evidence="4" id="KW-1185">Reference proteome</keyword>
<comment type="caution">
    <text evidence="3">The sequence shown here is derived from an EMBL/GenBank/DDBJ whole genome shotgun (WGS) entry which is preliminary data.</text>
</comment>
<reference evidence="3 4" key="1">
    <citation type="submission" date="2020-08" db="EMBL/GenBank/DDBJ databases">
        <title>The Agave Microbiome: Exploring the role of microbial communities in plant adaptations to desert environments.</title>
        <authorList>
            <person name="Partida-Martinez L.P."/>
        </authorList>
    </citation>
    <scope>NUCLEOTIDE SEQUENCE [LARGE SCALE GENOMIC DNA]</scope>
    <source>
        <strain evidence="3 4">AT3.9</strain>
    </source>
</reference>
<evidence type="ECO:0000313" key="4">
    <source>
        <dbReference type="Proteomes" id="UP000532010"/>
    </source>
</evidence>
<sequence>MPLPASRIDDDALIVRTQSTTPGTQTPASQTTPPGAAETEGAFGIFGMMISGLIIVFAIVLLYRRSRNRP</sequence>
<gene>
    <name evidence="3" type="ORF">FHR70_003169</name>
</gene>
<keyword evidence="2" id="KW-1133">Transmembrane helix</keyword>
<feature type="transmembrane region" description="Helical" evidence="2">
    <location>
        <begin position="42"/>
        <end position="63"/>
    </location>
</feature>
<protein>
    <submittedName>
        <fullName evidence="3">Uncharacterized protein</fullName>
    </submittedName>
</protein>
<dbReference type="RefSeq" id="WP_183451779.1">
    <property type="nucleotide sequence ID" value="NZ_JACHWB010000004.1"/>
</dbReference>
<accession>A0A7W4VMV8</accession>
<proteinExistence type="predicted"/>
<evidence type="ECO:0000313" key="3">
    <source>
        <dbReference type="EMBL" id="MBB3020088.1"/>
    </source>
</evidence>
<evidence type="ECO:0000256" key="2">
    <source>
        <dbReference type="SAM" id="Phobius"/>
    </source>
</evidence>
<dbReference type="AlphaFoldDB" id="A0A7W4VMV8"/>
<keyword evidence="2" id="KW-0812">Transmembrane</keyword>
<feature type="compositionally biased region" description="Polar residues" evidence="1">
    <location>
        <begin position="16"/>
        <end position="33"/>
    </location>
</feature>
<evidence type="ECO:0000256" key="1">
    <source>
        <dbReference type="SAM" id="MobiDB-lite"/>
    </source>
</evidence>
<feature type="region of interest" description="Disordered" evidence="1">
    <location>
        <begin position="1"/>
        <end position="37"/>
    </location>
</feature>
<dbReference type="EMBL" id="JACHWB010000004">
    <property type="protein sequence ID" value="MBB3020088.1"/>
    <property type="molecule type" value="Genomic_DNA"/>
</dbReference>
<keyword evidence="2" id="KW-0472">Membrane</keyword>
<organism evidence="3 4">
    <name type="scientific">Microvirga lupini</name>
    <dbReference type="NCBI Taxonomy" id="420324"/>
    <lineage>
        <taxon>Bacteria</taxon>
        <taxon>Pseudomonadati</taxon>
        <taxon>Pseudomonadota</taxon>
        <taxon>Alphaproteobacteria</taxon>
        <taxon>Hyphomicrobiales</taxon>
        <taxon>Methylobacteriaceae</taxon>
        <taxon>Microvirga</taxon>
    </lineage>
</organism>
<name>A0A7W4VMV8_9HYPH</name>